<sequence length="114" mass="12843">MTVTDRLVELMKERGINRSELSKGAGIPYTTIVALFEKGADNIKLSTMRKLASFFNVKLDDLVDGEIVQEHRDNELSDEDIITMAAHRIGHQGDLSEQEMEKIKLAMRIALAKK</sequence>
<accession>A0ABS4J156</accession>
<organism evidence="2 3">
    <name type="scientific">Paenibacillus eucommiae</name>
    <dbReference type="NCBI Taxonomy" id="1355755"/>
    <lineage>
        <taxon>Bacteria</taxon>
        <taxon>Bacillati</taxon>
        <taxon>Bacillota</taxon>
        <taxon>Bacilli</taxon>
        <taxon>Bacillales</taxon>
        <taxon>Paenibacillaceae</taxon>
        <taxon>Paenibacillus</taxon>
    </lineage>
</organism>
<dbReference type="Gene3D" id="1.10.260.40">
    <property type="entry name" value="lambda repressor-like DNA-binding domains"/>
    <property type="match status" value="1"/>
</dbReference>
<dbReference type="InterPro" id="IPR001387">
    <property type="entry name" value="Cro/C1-type_HTH"/>
</dbReference>
<dbReference type="Pfam" id="PF13443">
    <property type="entry name" value="HTH_26"/>
    <property type="match status" value="1"/>
</dbReference>
<dbReference type="SUPFAM" id="SSF47413">
    <property type="entry name" value="lambda repressor-like DNA-binding domains"/>
    <property type="match status" value="1"/>
</dbReference>
<dbReference type="InterPro" id="IPR010982">
    <property type="entry name" value="Lambda_DNA-bd_dom_sf"/>
</dbReference>
<gene>
    <name evidence="2" type="ORF">J2Z66_004128</name>
</gene>
<evidence type="ECO:0000313" key="3">
    <source>
        <dbReference type="Proteomes" id="UP001519287"/>
    </source>
</evidence>
<protein>
    <submittedName>
        <fullName evidence="2">DNA-binding Xre family transcriptional regulator</fullName>
    </submittedName>
</protein>
<reference evidence="2 3" key="1">
    <citation type="submission" date="2021-03" db="EMBL/GenBank/DDBJ databases">
        <title>Genomic Encyclopedia of Type Strains, Phase IV (KMG-IV): sequencing the most valuable type-strain genomes for metagenomic binning, comparative biology and taxonomic classification.</title>
        <authorList>
            <person name="Goeker M."/>
        </authorList>
    </citation>
    <scope>NUCLEOTIDE SEQUENCE [LARGE SCALE GENOMIC DNA]</scope>
    <source>
        <strain evidence="2 3">DSM 26048</strain>
    </source>
</reference>
<dbReference type="RefSeq" id="WP_209973604.1">
    <property type="nucleotide sequence ID" value="NZ_JAGGLB010000014.1"/>
</dbReference>
<feature type="domain" description="HTH cro/C1-type" evidence="1">
    <location>
        <begin position="7"/>
        <end position="62"/>
    </location>
</feature>
<comment type="caution">
    <text evidence="2">The sequence shown here is derived from an EMBL/GenBank/DDBJ whole genome shotgun (WGS) entry which is preliminary data.</text>
</comment>
<evidence type="ECO:0000313" key="2">
    <source>
        <dbReference type="EMBL" id="MBP1992519.1"/>
    </source>
</evidence>
<name>A0ABS4J156_9BACL</name>
<dbReference type="SMART" id="SM00530">
    <property type="entry name" value="HTH_XRE"/>
    <property type="match status" value="1"/>
</dbReference>
<dbReference type="CDD" id="cd00093">
    <property type="entry name" value="HTH_XRE"/>
    <property type="match status" value="1"/>
</dbReference>
<dbReference type="Proteomes" id="UP001519287">
    <property type="component" value="Unassembled WGS sequence"/>
</dbReference>
<evidence type="ECO:0000259" key="1">
    <source>
        <dbReference type="PROSITE" id="PS50943"/>
    </source>
</evidence>
<proteinExistence type="predicted"/>
<dbReference type="EMBL" id="JAGGLB010000014">
    <property type="protein sequence ID" value="MBP1992519.1"/>
    <property type="molecule type" value="Genomic_DNA"/>
</dbReference>
<dbReference type="GO" id="GO:0003677">
    <property type="term" value="F:DNA binding"/>
    <property type="evidence" value="ECO:0007669"/>
    <property type="project" value="UniProtKB-KW"/>
</dbReference>
<keyword evidence="2" id="KW-0238">DNA-binding</keyword>
<dbReference type="PROSITE" id="PS50943">
    <property type="entry name" value="HTH_CROC1"/>
    <property type="match status" value="1"/>
</dbReference>
<keyword evidence="3" id="KW-1185">Reference proteome</keyword>